<dbReference type="AlphaFoldDB" id="A0A835SDA2"/>
<evidence type="ECO:0000313" key="1">
    <source>
        <dbReference type="EMBL" id="KAG0504076.1"/>
    </source>
</evidence>
<accession>A0A835SDA2</accession>
<reference evidence="1 2" key="1">
    <citation type="journal article" date="2020" name="Nat. Food">
        <title>A phased Vanilla planifolia genome enables genetic improvement of flavour and production.</title>
        <authorList>
            <person name="Hasing T."/>
            <person name="Tang H."/>
            <person name="Brym M."/>
            <person name="Khazi F."/>
            <person name="Huang T."/>
            <person name="Chambers A.H."/>
        </authorList>
    </citation>
    <scope>NUCLEOTIDE SEQUENCE [LARGE SCALE GENOMIC DNA]</scope>
    <source>
        <tissue evidence="1">Leaf</tissue>
    </source>
</reference>
<sequence>MNIPTRPLWFEGSCTFSRIANTVITLSSWTSYWRRSVACCRRRLPPKIRCWIVSDYYSDDPSGYHVELVSRMKKKFIAFSRIKKKLRSLLRSGFGIYGEEHDVGDEFQVIE</sequence>
<evidence type="ECO:0000313" key="2">
    <source>
        <dbReference type="Proteomes" id="UP000639772"/>
    </source>
</evidence>
<dbReference type="EMBL" id="JADCNM010000001">
    <property type="protein sequence ID" value="KAG0504076.1"/>
    <property type="molecule type" value="Genomic_DNA"/>
</dbReference>
<dbReference type="Proteomes" id="UP000639772">
    <property type="component" value="Chromosome 1"/>
</dbReference>
<name>A0A835SDA2_VANPL</name>
<organism evidence="1 2">
    <name type="scientific">Vanilla planifolia</name>
    <name type="common">Vanilla</name>
    <dbReference type="NCBI Taxonomy" id="51239"/>
    <lineage>
        <taxon>Eukaryota</taxon>
        <taxon>Viridiplantae</taxon>
        <taxon>Streptophyta</taxon>
        <taxon>Embryophyta</taxon>
        <taxon>Tracheophyta</taxon>
        <taxon>Spermatophyta</taxon>
        <taxon>Magnoliopsida</taxon>
        <taxon>Liliopsida</taxon>
        <taxon>Asparagales</taxon>
        <taxon>Orchidaceae</taxon>
        <taxon>Vanilloideae</taxon>
        <taxon>Vanilleae</taxon>
        <taxon>Vanilla</taxon>
    </lineage>
</organism>
<comment type="caution">
    <text evidence="1">The sequence shown here is derived from an EMBL/GenBank/DDBJ whole genome shotgun (WGS) entry which is preliminary data.</text>
</comment>
<gene>
    <name evidence="1" type="ORF">HPP92_004148</name>
</gene>
<protein>
    <submittedName>
        <fullName evidence="1">Uncharacterized protein</fullName>
    </submittedName>
</protein>
<proteinExistence type="predicted"/>